<protein>
    <submittedName>
        <fullName evidence="1">Uncharacterized protein</fullName>
    </submittedName>
</protein>
<name>A0A2T6C3P2_9FLAO</name>
<sequence>MKKRNFTSLALNKRSISTFEVKKLKGGNEPTDQQGWTTCVVTRCNHH</sequence>
<dbReference type="EMBL" id="QBKT01000002">
    <property type="protein sequence ID" value="PTX62924.1"/>
    <property type="molecule type" value="Genomic_DNA"/>
</dbReference>
<comment type="caution">
    <text evidence="1">The sequence shown here is derived from an EMBL/GenBank/DDBJ whole genome shotgun (WGS) entry which is preliminary data.</text>
</comment>
<keyword evidence="2" id="KW-1185">Reference proteome</keyword>
<dbReference type="AlphaFoldDB" id="A0A2T6C3P2"/>
<evidence type="ECO:0000313" key="1">
    <source>
        <dbReference type="EMBL" id="PTX62924.1"/>
    </source>
</evidence>
<proteinExistence type="predicted"/>
<gene>
    <name evidence="1" type="ORF">C8N46_102325</name>
</gene>
<reference evidence="1 2" key="1">
    <citation type="submission" date="2018-04" db="EMBL/GenBank/DDBJ databases">
        <title>Genomic Encyclopedia of Archaeal and Bacterial Type Strains, Phase II (KMG-II): from individual species to whole genera.</title>
        <authorList>
            <person name="Goeker M."/>
        </authorList>
    </citation>
    <scope>NUCLEOTIDE SEQUENCE [LARGE SCALE GENOMIC DNA]</scope>
    <source>
        <strain evidence="1 2">DSM 25731</strain>
    </source>
</reference>
<evidence type="ECO:0000313" key="2">
    <source>
        <dbReference type="Proteomes" id="UP000244090"/>
    </source>
</evidence>
<dbReference type="Proteomes" id="UP000244090">
    <property type="component" value="Unassembled WGS sequence"/>
</dbReference>
<accession>A0A2T6C3P2</accession>
<organism evidence="1 2">
    <name type="scientific">Kordia periserrulae</name>
    <dbReference type="NCBI Taxonomy" id="701523"/>
    <lineage>
        <taxon>Bacteria</taxon>
        <taxon>Pseudomonadati</taxon>
        <taxon>Bacteroidota</taxon>
        <taxon>Flavobacteriia</taxon>
        <taxon>Flavobacteriales</taxon>
        <taxon>Flavobacteriaceae</taxon>
        <taxon>Kordia</taxon>
    </lineage>
</organism>